<gene>
    <name evidence="2" type="primary">6038170</name>
    <name evidence="1" type="ORF">CpipJ_CPIJ006117</name>
</gene>
<dbReference type="EnsemblMetazoa" id="CPIJ006117-RA">
    <property type="protein sequence ID" value="CPIJ006117-PA"/>
    <property type="gene ID" value="CPIJ006117"/>
</dbReference>
<reference evidence="2" key="2">
    <citation type="submission" date="2020-05" db="UniProtKB">
        <authorList>
            <consortium name="EnsemblMetazoa"/>
        </authorList>
    </citation>
    <scope>IDENTIFICATION</scope>
    <source>
        <strain evidence="2">JHB</strain>
    </source>
</reference>
<proteinExistence type="predicted"/>
<name>B0WH16_CULQU</name>
<evidence type="ECO:0000313" key="1">
    <source>
        <dbReference type="EMBL" id="EDS27341.1"/>
    </source>
</evidence>
<dbReference type="Proteomes" id="UP000002320">
    <property type="component" value="Unassembled WGS sequence"/>
</dbReference>
<protein>
    <submittedName>
        <fullName evidence="1 2">Uncharacterized protein</fullName>
    </submittedName>
</protein>
<evidence type="ECO:0000313" key="2">
    <source>
        <dbReference type="EnsemblMetazoa" id="CPIJ006117-PA"/>
    </source>
</evidence>
<keyword evidence="3" id="KW-1185">Reference proteome</keyword>
<dbReference type="KEGG" id="cqu:CpipJ_CPIJ006117"/>
<accession>B0WH16</accession>
<reference evidence="1" key="1">
    <citation type="submission" date="2007-03" db="EMBL/GenBank/DDBJ databases">
        <title>Annotation of Culex pipiens quinquefasciatus.</title>
        <authorList>
            <consortium name="The Broad Institute Genome Sequencing Platform"/>
            <person name="Atkinson P.W."/>
            <person name="Hemingway J."/>
            <person name="Christensen B.M."/>
            <person name="Higgs S."/>
            <person name="Kodira C."/>
            <person name="Hannick L."/>
            <person name="Megy K."/>
            <person name="O'Leary S."/>
            <person name="Pearson M."/>
            <person name="Haas B.J."/>
            <person name="Mauceli E."/>
            <person name="Wortman J.R."/>
            <person name="Lee N.H."/>
            <person name="Guigo R."/>
            <person name="Stanke M."/>
            <person name="Alvarado L."/>
            <person name="Amedeo P."/>
            <person name="Antoine C.H."/>
            <person name="Arensburger P."/>
            <person name="Bidwell S.L."/>
            <person name="Crawford M."/>
            <person name="Camaro F."/>
            <person name="Devon K."/>
            <person name="Engels R."/>
            <person name="Hammond M."/>
            <person name="Howarth C."/>
            <person name="Koehrsen M."/>
            <person name="Lawson D."/>
            <person name="Montgomery P."/>
            <person name="Nene V."/>
            <person name="Nusbaum C."/>
            <person name="Puiu D."/>
            <person name="Romero-Severson J."/>
            <person name="Severson D.W."/>
            <person name="Shumway M."/>
            <person name="Sisk P."/>
            <person name="Stolte C."/>
            <person name="Zeng Q."/>
            <person name="Eisenstadt E."/>
            <person name="Fraser-Liggett C."/>
            <person name="Strausberg R."/>
            <person name="Galagan J."/>
            <person name="Birren B."/>
            <person name="Collins F.H."/>
        </authorList>
    </citation>
    <scope>NUCLEOTIDE SEQUENCE [LARGE SCALE GENOMIC DNA]</scope>
    <source>
        <strain evidence="1">JHB</strain>
    </source>
</reference>
<dbReference type="VEuPathDB" id="VectorBase:CPIJ006117"/>
<organism>
    <name type="scientific">Culex quinquefasciatus</name>
    <name type="common">Southern house mosquito</name>
    <name type="synonym">Culex pungens</name>
    <dbReference type="NCBI Taxonomy" id="7176"/>
    <lineage>
        <taxon>Eukaryota</taxon>
        <taxon>Metazoa</taxon>
        <taxon>Ecdysozoa</taxon>
        <taxon>Arthropoda</taxon>
        <taxon>Hexapoda</taxon>
        <taxon>Insecta</taxon>
        <taxon>Pterygota</taxon>
        <taxon>Neoptera</taxon>
        <taxon>Endopterygota</taxon>
        <taxon>Diptera</taxon>
        <taxon>Nematocera</taxon>
        <taxon>Culicoidea</taxon>
        <taxon>Culicidae</taxon>
        <taxon>Culicinae</taxon>
        <taxon>Culicini</taxon>
        <taxon>Culex</taxon>
        <taxon>Culex</taxon>
    </lineage>
</organism>
<evidence type="ECO:0000313" key="3">
    <source>
        <dbReference type="Proteomes" id="UP000002320"/>
    </source>
</evidence>
<dbReference type="AlphaFoldDB" id="B0WH16"/>
<sequence>MARQIFHHFLTQHLSSQSYYGYPSLPKVYHFFDPGISSLHSDGNGWRQIVRAGSRVDQQHRRMPRKIIQFVLEGSICNDILQYVLQSRGLQDVTEKITERILPRNVIENAAKQATLNAGFVLDASKDVVQSFRIGGDAKVAEIIVMDLAPDLLREPFNSAYLLNLANERQNLARFRFALLGKLFRQVDVLP</sequence>
<dbReference type="HOGENOM" id="CLU_1422763_0_0_1"/>
<dbReference type="EMBL" id="DS231931">
    <property type="protein sequence ID" value="EDS27341.1"/>
    <property type="molecule type" value="Genomic_DNA"/>
</dbReference>
<dbReference type="InParanoid" id="B0WH16"/>